<evidence type="ECO:0000313" key="2">
    <source>
        <dbReference type="Proteomes" id="UP000007477"/>
    </source>
</evidence>
<dbReference type="RefSeq" id="YP_004995162.1">
    <property type="nucleotide sequence ID" value="NC_016603.1"/>
</dbReference>
<dbReference type="GeneID" id="11639075"/>
<reference key="1">
    <citation type="submission" date="2010-08" db="EMBL/GenBank/DDBJ databases">
        <title>The genome sequence of a nonpathogenic wastewater-adapted bacterium Acinetobacter calcoaceticus PHEA-2 and comparative genomics insights into environmental adaptation.</title>
        <authorList>
            <person name="Zhan Y."/>
            <person name="Yan Y."/>
            <person name="Zhang W."/>
            <person name="Chen M."/>
            <person name="Ping S."/>
            <person name="Lu W."/>
            <person name="Lin M."/>
        </authorList>
    </citation>
    <scope>NUCLEOTIDE SEQUENCE</scope>
    <source>
        <strain>PHEA-2</strain>
    </source>
</reference>
<dbReference type="AlphaFoldDB" id="F0KM69"/>
<dbReference type="Proteomes" id="UP000007477">
    <property type="component" value="Chromosome"/>
</dbReference>
<reference evidence="1 2" key="2">
    <citation type="journal article" date="2011" name="J. Bacteriol.">
        <title>Genome sequence of Acinetobacter calcoaceticus PHEA-2, isolated from industry wastewater.</title>
        <authorList>
            <person name="Zhan Y."/>
            <person name="Yan Y."/>
            <person name="Zhang W."/>
            <person name="Yu H."/>
            <person name="Chen M."/>
            <person name="Lu W."/>
            <person name="Ping S."/>
            <person name="Peng Z."/>
            <person name="Yuan M."/>
            <person name="Zhou Z."/>
            <person name="Elmerich C."/>
            <person name="Lin M."/>
        </authorList>
    </citation>
    <scope>NUCLEOTIDE SEQUENCE [LARGE SCALE GENOMIC DNA]</scope>
    <source>
        <strain evidence="1 2">PHEA-2</strain>
    </source>
</reference>
<dbReference type="eggNOG" id="ENOG5031RBN">
    <property type="taxonomic scope" value="Bacteria"/>
</dbReference>
<keyword evidence="2" id="KW-1185">Reference proteome</keyword>
<dbReference type="KEGG" id="acc:BDGL_000894"/>
<name>F0KM69_ACIP2</name>
<protein>
    <submittedName>
        <fullName evidence="1">Uncharacterized protein</fullName>
    </submittedName>
</protein>
<dbReference type="EMBL" id="CP002177">
    <property type="protein sequence ID" value="ADY81480.1"/>
    <property type="molecule type" value="Genomic_DNA"/>
</dbReference>
<accession>F0KM69</accession>
<sequence>MKYSYKPNYFFFAHKLVLFLKDYLIKHPTEQQTTFNLQTIYDIFSHDLASSTTNLEGFNSYCFSCNSIKDNLEFSFMNTMKYSYKPNYFFFAHKLVLFLKDYLIKHPTEQQTTFNLQTIYDIFSHDLASSTTNLEGILNIADEYVFETEDGLLPLISKHSVNLKNHVLSLEFTPQALASLLSGHSLVNPKAA</sequence>
<dbReference type="OrthoDB" id="6703605at2"/>
<dbReference type="HOGENOM" id="CLU_1412467_0_0_6"/>
<gene>
    <name evidence="1" type="ordered locus">BDGL_000894</name>
</gene>
<dbReference type="PATRIC" id="fig|871585.3.peg.893"/>
<dbReference type="RefSeq" id="WP_014206556.1">
    <property type="nucleotide sequence ID" value="NC_016603.1"/>
</dbReference>
<proteinExistence type="predicted"/>
<evidence type="ECO:0000313" key="1">
    <source>
        <dbReference type="EMBL" id="ADY81480.1"/>
    </source>
</evidence>
<organism evidence="1 2">
    <name type="scientific">Acinetobacter pittii (strain PHEA-2)</name>
    <dbReference type="NCBI Taxonomy" id="871585"/>
    <lineage>
        <taxon>Bacteria</taxon>
        <taxon>Pseudomonadati</taxon>
        <taxon>Pseudomonadota</taxon>
        <taxon>Gammaproteobacteria</taxon>
        <taxon>Moraxellales</taxon>
        <taxon>Moraxellaceae</taxon>
        <taxon>Acinetobacter</taxon>
        <taxon>Acinetobacter calcoaceticus/baumannii complex</taxon>
    </lineage>
</organism>